<keyword evidence="6 11" id="KW-1133">Transmembrane helix</keyword>
<comment type="subcellular location">
    <subcellularLocation>
        <location evidence="2">Membrane</location>
        <topology evidence="2">Single-pass membrane protein</topology>
    </subcellularLocation>
</comment>
<keyword evidence="15" id="KW-1185">Reference proteome</keyword>
<keyword evidence="5" id="KW-0547">Nucleotide-binding</keyword>
<dbReference type="InterPro" id="IPR029787">
    <property type="entry name" value="Nucleotide_cyclase"/>
</dbReference>
<keyword evidence="10" id="KW-0141">cGMP biosynthesis</keyword>
<dbReference type="Gene3D" id="1.10.510.10">
    <property type="entry name" value="Transferase(Phosphotransferase) domain 1"/>
    <property type="match status" value="1"/>
</dbReference>
<dbReference type="SMART" id="SM00044">
    <property type="entry name" value="CYCc"/>
    <property type="match status" value="1"/>
</dbReference>
<dbReference type="EMBL" id="MTYJ01000134">
    <property type="protein sequence ID" value="OQV12897.1"/>
    <property type="molecule type" value="Genomic_DNA"/>
</dbReference>
<keyword evidence="14" id="KW-0675">Receptor</keyword>
<dbReference type="InterPro" id="IPR050401">
    <property type="entry name" value="Cyclic_nucleotide_synthase"/>
</dbReference>
<dbReference type="InterPro" id="IPR001245">
    <property type="entry name" value="Ser-Thr/Tyr_kinase_cat_dom"/>
</dbReference>
<keyword evidence="9" id="KW-0456">Lyase</keyword>
<dbReference type="InterPro" id="IPR028082">
    <property type="entry name" value="Peripla_BP_I"/>
</dbReference>
<dbReference type="Pfam" id="PF01094">
    <property type="entry name" value="ANF_receptor"/>
    <property type="match status" value="1"/>
</dbReference>
<keyword evidence="7 11" id="KW-0472">Membrane</keyword>
<dbReference type="GO" id="GO:0007168">
    <property type="term" value="P:receptor guanylyl cyclase signaling pathway"/>
    <property type="evidence" value="ECO:0007669"/>
    <property type="project" value="TreeGrafter"/>
</dbReference>
<evidence type="ECO:0000256" key="10">
    <source>
        <dbReference type="ARBA" id="ARBA00023293"/>
    </source>
</evidence>
<dbReference type="SUPFAM" id="SSF56112">
    <property type="entry name" value="Protein kinase-like (PK-like)"/>
    <property type="match status" value="1"/>
</dbReference>
<dbReference type="PANTHER" id="PTHR11920">
    <property type="entry name" value="GUANYLYL CYCLASE"/>
    <property type="match status" value="1"/>
</dbReference>
<comment type="catalytic activity">
    <reaction evidence="1">
        <text>GTP = 3',5'-cyclic GMP + diphosphate</text>
        <dbReference type="Rhea" id="RHEA:13665"/>
        <dbReference type="ChEBI" id="CHEBI:33019"/>
        <dbReference type="ChEBI" id="CHEBI:37565"/>
        <dbReference type="ChEBI" id="CHEBI:57746"/>
        <dbReference type="EC" id="4.6.1.2"/>
    </reaction>
</comment>
<keyword evidence="4 11" id="KW-0812">Transmembrane</keyword>
<dbReference type="PROSITE" id="PS50011">
    <property type="entry name" value="PROTEIN_KINASE_DOM"/>
    <property type="match status" value="1"/>
</dbReference>
<evidence type="ECO:0000256" key="4">
    <source>
        <dbReference type="ARBA" id="ARBA00022692"/>
    </source>
</evidence>
<dbReference type="CDD" id="cd07302">
    <property type="entry name" value="CHD"/>
    <property type="match status" value="1"/>
</dbReference>
<evidence type="ECO:0000256" key="6">
    <source>
        <dbReference type="ARBA" id="ARBA00022989"/>
    </source>
</evidence>
<reference evidence="15" key="1">
    <citation type="submission" date="2017-01" db="EMBL/GenBank/DDBJ databases">
        <title>Comparative genomics of anhydrobiosis in the tardigrade Hypsibius dujardini.</title>
        <authorList>
            <person name="Yoshida Y."/>
            <person name="Koutsovoulos G."/>
            <person name="Laetsch D."/>
            <person name="Stevens L."/>
            <person name="Kumar S."/>
            <person name="Horikawa D."/>
            <person name="Ishino K."/>
            <person name="Komine S."/>
            <person name="Tomita M."/>
            <person name="Blaxter M."/>
            <person name="Arakawa K."/>
        </authorList>
    </citation>
    <scope>NUCLEOTIDE SEQUENCE [LARGE SCALE GENOMIC DNA]</scope>
    <source>
        <strain evidence="15">Z151</strain>
    </source>
</reference>
<dbReference type="PROSITE" id="PS50125">
    <property type="entry name" value="GUANYLATE_CYCLASE_2"/>
    <property type="match status" value="1"/>
</dbReference>
<gene>
    <name evidence="14" type="ORF">BV898_12819</name>
</gene>
<protein>
    <recommendedName>
        <fullName evidence="3">guanylate cyclase</fullName>
        <ecNumber evidence="3">4.6.1.2</ecNumber>
    </recommendedName>
</protein>
<dbReference type="FunFam" id="3.30.70.1230:FF:000030">
    <property type="entry name" value="Si:ch211-215j19.12"/>
    <property type="match status" value="1"/>
</dbReference>
<accession>A0A1W0WCJ5</accession>
<keyword evidence="8" id="KW-0325">Glycoprotein</keyword>
<dbReference type="InterPro" id="IPR011009">
    <property type="entry name" value="Kinase-like_dom_sf"/>
</dbReference>
<dbReference type="Gene3D" id="3.30.70.1230">
    <property type="entry name" value="Nucleotide cyclase"/>
    <property type="match status" value="1"/>
</dbReference>
<feature type="domain" description="Protein kinase" evidence="12">
    <location>
        <begin position="514"/>
        <end position="779"/>
    </location>
</feature>
<evidence type="ECO:0000256" key="9">
    <source>
        <dbReference type="ARBA" id="ARBA00023239"/>
    </source>
</evidence>
<dbReference type="GO" id="GO:0004383">
    <property type="term" value="F:guanylate cyclase activity"/>
    <property type="evidence" value="ECO:0007669"/>
    <property type="project" value="UniProtKB-EC"/>
</dbReference>
<dbReference type="InterPro" id="IPR000719">
    <property type="entry name" value="Prot_kinase_dom"/>
</dbReference>
<dbReference type="InterPro" id="IPR001054">
    <property type="entry name" value="A/G_cyclase"/>
</dbReference>
<dbReference type="Pfam" id="PF07714">
    <property type="entry name" value="PK_Tyr_Ser-Thr"/>
    <property type="match status" value="1"/>
</dbReference>
<dbReference type="EC" id="4.6.1.2" evidence="3"/>
<evidence type="ECO:0000256" key="5">
    <source>
        <dbReference type="ARBA" id="ARBA00022741"/>
    </source>
</evidence>
<dbReference type="SUPFAM" id="SSF53822">
    <property type="entry name" value="Periplasmic binding protein-like I"/>
    <property type="match status" value="1"/>
</dbReference>
<evidence type="ECO:0000259" key="12">
    <source>
        <dbReference type="PROSITE" id="PS50011"/>
    </source>
</evidence>
<evidence type="ECO:0000256" key="1">
    <source>
        <dbReference type="ARBA" id="ARBA00001436"/>
    </source>
</evidence>
<evidence type="ECO:0000313" key="14">
    <source>
        <dbReference type="EMBL" id="OQV12897.1"/>
    </source>
</evidence>
<dbReference type="GO" id="GO:0004016">
    <property type="term" value="F:adenylate cyclase activity"/>
    <property type="evidence" value="ECO:0007669"/>
    <property type="project" value="TreeGrafter"/>
</dbReference>
<dbReference type="OrthoDB" id="60033at2759"/>
<dbReference type="GO" id="GO:0004672">
    <property type="term" value="F:protein kinase activity"/>
    <property type="evidence" value="ECO:0007669"/>
    <property type="project" value="InterPro"/>
</dbReference>
<dbReference type="PANTHER" id="PTHR11920:SF335">
    <property type="entry name" value="GUANYLATE CYCLASE"/>
    <property type="match status" value="1"/>
</dbReference>
<dbReference type="GO" id="GO:0005886">
    <property type="term" value="C:plasma membrane"/>
    <property type="evidence" value="ECO:0007669"/>
    <property type="project" value="TreeGrafter"/>
</dbReference>
<dbReference type="Proteomes" id="UP000192578">
    <property type="component" value="Unassembled WGS sequence"/>
</dbReference>
<dbReference type="Gene3D" id="3.40.50.2300">
    <property type="match status" value="2"/>
</dbReference>
<evidence type="ECO:0000313" key="15">
    <source>
        <dbReference type="Proteomes" id="UP000192578"/>
    </source>
</evidence>
<dbReference type="GO" id="GO:0035556">
    <property type="term" value="P:intracellular signal transduction"/>
    <property type="evidence" value="ECO:0007669"/>
    <property type="project" value="InterPro"/>
</dbReference>
<dbReference type="SUPFAM" id="SSF55073">
    <property type="entry name" value="Nucleotide cyclase"/>
    <property type="match status" value="1"/>
</dbReference>
<evidence type="ECO:0000256" key="2">
    <source>
        <dbReference type="ARBA" id="ARBA00004167"/>
    </source>
</evidence>
<organism evidence="14 15">
    <name type="scientific">Hypsibius exemplaris</name>
    <name type="common">Freshwater tardigrade</name>
    <dbReference type="NCBI Taxonomy" id="2072580"/>
    <lineage>
        <taxon>Eukaryota</taxon>
        <taxon>Metazoa</taxon>
        <taxon>Ecdysozoa</taxon>
        <taxon>Tardigrada</taxon>
        <taxon>Eutardigrada</taxon>
        <taxon>Parachela</taxon>
        <taxon>Hypsibioidea</taxon>
        <taxon>Hypsibiidae</taxon>
        <taxon>Hypsibius</taxon>
    </lineage>
</organism>
<proteinExistence type="predicted"/>
<comment type="caution">
    <text evidence="14">The sequence shown here is derived from an EMBL/GenBank/DDBJ whole genome shotgun (WGS) entry which is preliminary data.</text>
</comment>
<dbReference type="AlphaFoldDB" id="A0A1W0WCJ5"/>
<dbReference type="Pfam" id="PF00211">
    <property type="entry name" value="Guanylate_cyc"/>
    <property type="match status" value="1"/>
</dbReference>
<sequence>MFSCCTFGLALFFISIPIWGPVVVGGSVIYPELISTIPFGVHVGVALPATGAGLDIAQTAVNSRFAEDLNLTVSLVYNKNDTICDDSDEAAAGLAAEYYQTRSFNRCAAFTNSGCGGLITMPFLARELDLLLFAINIVPGNVYNPFVAPTSIGMAGSMDDAGGAVLDLLLYFKWFHVTIISAFSNGVEVYDFFYYTIQALLGHRPDRYGALQIERTQFDPADEESQIKALRLASDRSRVFFMFTGTAKVIEILRLMKKIGLFVPGSYVFIVMQATQQNVYGPPSLLNLPKKDDEDLFRSVIFLHTVSPAGQDLSVWNLQYAQRSMALYGSSTEKGIDPLDLPSNRATFNTVYLFSTLVREAKAADPAGTLTDAQLCSASRLKSLMVNRTFQFPSGSFYIDPHGLGHTDLVLLMSNHETGLHERVGRYDSVQQIFVWNANDTLKWVGNGPPLDEPACGYSGFEGICKDQARATLTTAVAAAVAAVAVIVLIIGVIFIRREKSQQQFWNRPWIANLEDMEPLATPEGKLSFILPEKSSSSIENGGHWMYRGRDVWVVKVKLSPKTQFTDPRIVVLGDMMHGCYNNNIEKFLGLIAIPNTPSLFILEAFGERGSLRDLLNEGIISREFQKSFVQDLIQGLHYIHTSKFRKHGKLSSLCCIIDKHFVVKISKLGHEQLMELNAPNRTEPLAFEFSIWNAPEQQTGRSMPDAKSDIYALGVILFEVFTNNSLLEMLSRQNESPLVKWFESVLTHGQTSTLILNCCNEDPLERPTIHTVQKDIFTELQIRAQDNLMSRTLARLAAHAHDLEAKVGERTRDLVEQRRLCDLLLEEMLPRLIVERLRANLDVTPRMFDSVTVYFSDIDGFGDFALVNSPYDVISFLNQVYSTLDVLIAKFDVYKVETINDSYVVVSGIPIPNGQKHAAAVAFMSLAFMKAYSESDFRRQTRLRAGMHSGPIAAGVVGQRSPRYCLFGDTMNTASRMESHGEPGRIHVSPRTAELLQDEPDLRLTPRGVVNIKGKGQIETFWLATD</sequence>
<evidence type="ECO:0000256" key="11">
    <source>
        <dbReference type="SAM" id="Phobius"/>
    </source>
</evidence>
<feature type="domain" description="Guanylate cyclase" evidence="13">
    <location>
        <begin position="853"/>
        <end position="979"/>
    </location>
</feature>
<dbReference type="GO" id="GO:0001653">
    <property type="term" value="F:peptide receptor activity"/>
    <property type="evidence" value="ECO:0007669"/>
    <property type="project" value="TreeGrafter"/>
</dbReference>
<evidence type="ECO:0000256" key="3">
    <source>
        <dbReference type="ARBA" id="ARBA00012202"/>
    </source>
</evidence>
<dbReference type="GO" id="GO:0005524">
    <property type="term" value="F:ATP binding"/>
    <property type="evidence" value="ECO:0007669"/>
    <property type="project" value="InterPro"/>
</dbReference>
<evidence type="ECO:0000259" key="13">
    <source>
        <dbReference type="PROSITE" id="PS50125"/>
    </source>
</evidence>
<evidence type="ECO:0000256" key="7">
    <source>
        <dbReference type="ARBA" id="ARBA00023136"/>
    </source>
</evidence>
<name>A0A1W0WCJ5_HYPEX</name>
<evidence type="ECO:0000256" key="8">
    <source>
        <dbReference type="ARBA" id="ARBA00023180"/>
    </source>
</evidence>
<dbReference type="InterPro" id="IPR001828">
    <property type="entry name" value="ANF_lig-bd_rcpt"/>
</dbReference>
<feature type="transmembrane region" description="Helical" evidence="11">
    <location>
        <begin position="476"/>
        <end position="496"/>
    </location>
</feature>